<feature type="transmembrane region" description="Helical" evidence="1">
    <location>
        <begin position="6"/>
        <end position="30"/>
    </location>
</feature>
<evidence type="ECO:0000313" key="3">
    <source>
        <dbReference type="Proteomes" id="UP000186795"/>
    </source>
</evidence>
<feature type="transmembrane region" description="Helical" evidence="1">
    <location>
        <begin position="42"/>
        <end position="61"/>
    </location>
</feature>
<keyword evidence="1" id="KW-0472">Membrane</keyword>
<keyword evidence="1" id="KW-1133">Transmembrane helix</keyword>
<evidence type="ECO:0008006" key="4">
    <source>
        <dbReference type="Google" id="ProtNLM"/>
    </source>
</evidence>
<name>A0A1N7KS54_9BACL</name>
<sequence>MGMMLFAMFWGFAEATLFFIVPDVLLTAIAVKSLHRAMRASLWALAGALLGGSLMFLWGAVDGPQAAATVTQVPAINTALVEQVRENLAQNGLISILLGPTRGIPYKIFAIQSQELGIGFLPFLLISIPARIIRFVGASLLAGWISHSLLKTWSLKAKYVLWMGAWLLFYGFYFSVYPW</sequence>
<dbReference type="OrthoDB" id="7192068at2"/>
<feature type="transmembrane region" description="Helical" evidence="1">
    <location>
        <begin position="123"/>
        <end position="147"/>
    </location>
</feature>
<keyword evidence="1" id="KW-0812">Transmembrane</keyword>
<gene>
    <name evidence="2" type="ORF">SAMN05421790_103236</name>
</gene>
<evidence type="ECO:0000256" key="1">
    <source>
        <dbReference type="SAM" id="Phobius"/>
    </source>
</evidence>
<dbReference type="AlphaFoldDB" id="A0A1N7KS54"/>
<evidence type="ECO:0000313" key="2">
    <source>
        <dbReference type="EMBL" id="SIS64336.1"/>
    </source>
</evidence>
<organism evidence="2 3">
    <name type="scientific">Kroppenstedtia eburnea</name>
    <dbReference type="NCBI Taxonomy" id="714067"/>
    <lineage>
        <taxon>Bacteria</taxon>
        <taxon>Bacillati</taxon>
        <taxon>Bacillota</taxon>
        <taxon>Bacilli</taxon>
        <taxon>Bacillales</taxon>
        <taxon>Thermoactinomycetaceae</taxon>
        <taxon>Kroppenstedtia</taxon>
    </lineage>
</organism>
<protein>
    <recommendedName>
        <fullName evidence="4">Membrane protein YqaA, SNARE-associated domain</fullName>
    </recommendedName>
</protein>
<accession>A0A1N7KS54</accession>
<feature type="transmembrane region" description="Helical" evidence="1">
    <location>
        <begin position="159"/>
        <end position="177"/>
    </location>
</feature>
<dbReference type="EMBL" id="FTOD01000003">
    <property type="protein sequence ID" value="SIS64336.1"/>
    <property type="molecule type" value="Genomic_DNA"/>
</dbReference>
<keyword evidence="3" id="KW-1185">Reference proteome</keyword>
<dbReference type="RefSeq" id="WP_052528694.1">
    <property type="nucleotide sequence ID" value="NZ_CP048103.1"/>
</dbReference>
<reference evidence="3" key="1">
    <citation type="submission" date="2017-01" db="EMBL/GenBank/DDBJ databases">
        <authorList>
            <person name="Varghese N."/>
            <person name="Submissions S."/>
        </authorList>
    </citation>
    <scope>NUCLEOTIDE SEQUENCE [LARGE SCALE GENOMIC DNA]</scope>
    <source>
        <strain evidence="3">DSM 45196</strain>
    </source>
</reference>
<dbReference type="Proteomes" id="UP000186795">
    <property type="component" value="Unassembled WGS sequence"/>
</dbReference>
<proteinExistence type="predicted"/>